<dbReference type="Proteomes" id="UP000008744">
    <property type="component" value="Unassembled WGS sequence"/>
</dbReference>
<gene>
    <name evidence="2" type="primary">Dper\GL24608</name>
    <name evidence="2" type="ORF">Dper_GL24608</name>
</gene>
<dbReference type="STRING" id="7234.B4H5W9"/>
<sequence length="88" mass="8916">MTGYNAKGDMATSNGNHRNGHCNGSSSNGNGNGDRQADDLAQENQTMCSRDCCGGPGGSQKGGNTCTEKKGKGAAVAEKVIPTPQSLL</sequence>
<evidence type="ECO:0000313" key="3">
    <source>
        <dbReference type="Proteomes" id="UP000008744"/>
    </source>
</evidence>
<feature type="region of interest" description="Disordered" evidence="1">
    <location>
        <begin position="1"/>
        <end position="41"/>
    </location>
</feature>
<dbReference type="EMBL" id="CH479212">
    <property type="protein sequence ID" value="EDW33186.1"/>
    <property type="molecule type" value="Genomic_DNA"/>
</dbReference>
<protein>
    <submittedName>
        <fullName evidence="2">GL24608</fullName>
    </submittedName>
</protein>
<feature type="region of interest" description="Disordered" evidence="1">
    <location>
        <begin position="54"/>
        <end position="88"/>
    </location>
</feature>
<reference evidence="2 3" key="1">
    <citation type="journal article" date="2007" name="Nature">
        <title>Evolution of genes and genomes on the Drosophila phylogeny.</title>
        <authorList>
            <consortium name="Drosophila 12 Genomes Consortium"/>
            <person name="Clark A.G."/>
            <person name="Eisen M.B."/>
            <person name="Smith D.R."/>
            <person name="Bergman C.M."/>
            <person name="Oliver B."/>
            <person name="Markow T.A."/>
            <person name="Kaufman T.C."/>
            <person name="Kellis M."/>
            <person name="Gelbart W."/>
            <person name="Iyer V.N."/>
            <person name="Pollard D.A."/>
            <person name="Sackton T.B."/>
            <person name="Larracuente A.M."/>
            <person name="Singh N.D."/>
            <person name="Abad J.P."/>
            <person name="Abt D.N."/>
            <person name="Adryan B."/>
            <person name="Aguade M."/>
            <person name="Akashi H."/>
            <person name="Anderson W.W."/>
            <person name="Aquadro C.F."/>
            <person name="Ardell D.H."/>
            <person name="Arguello R."/>
            <person name="Artieri C.G."/>
            <person name="Barbash D.A."/>
            <person name="Barker D."/>
            <person name="Barsanti P."/>
            <person name="Batterham P."/>
            <person name="Batzoglou S."/>
            <person name="Begun D."/>
            <person name="Bhutkar A."/>
            <person name="Blanco E."/>
            <person name="Bosak S.A."/>
            <person name="Bradley R.K."/>
            <person name="Brand A.D."/>
            <person name="Brent M.R."/>
            <person name="Brooks A.N."/>
            <person name="Brown R.H."/>
            <person name="Butlin R.K."/>
            <person name="Caggese C."/>
            <person name="Calvi B.R."/>
            <person name="Bernardo de Carvalho A."/>
            <person name="Caspi A."/>
            <person name="Castrezana S."/>
            <person name="Celniker S.E."/>
            <person name="Chang J.L."/>
            <person name="Chapple C."/>
            <person name="Chatterji S."/>
            <person name="Chinwalla A."/>
            <person name="Civetta A."/>
            <person name="Clifton S.W."/>
            <person name="Comeron J.M."/>
            <person name="Costello J.C."/>
            <person name="Coyne J.A."/>
            <person name="Daub J."/>
            <person name="David R.G."/>
            <person name="Delcher A.L."/>
            <person name="Delehaunty K."/>
            <person name="Do C.B."/>
            <person name="Ebling H."/>
            <person name="Edwards K."/>
            <person name="Eickbush T."/>
            <person name="Evans J.D."/>
            <person name="Filipski A."/>
            <person name="Findeiss S."/>
            <person name="Freyhult E."/>
            <person name="Fulton L."/>
            <person name="Fulton R."/>
            <person name="Garcia A.C."/>
            <person name="Gardiner A."/>
            <person name="Garfield D.A."/>
            <person name="Garvin B.E."/>
            <person name="Gibson G."/>
            <person name="Gilbert D."/>
            <person name="Gnerre S."/>
            <person name="Godfrey J."/>
            <person name="Good R."/>
            <person name="Gotea V."/>
            <person name="Gravely B."/>
            <person name="Greenberg A.J."/>
            <person name="Griffiths-Jones S."/>
            <person name="Gross S."/>
            <person name="Guigo R."/>
            <person name="Gustafson E.A."/>
            <person name="Haerty W."/>
            <person name="Hahn M.W."/>
            <person name="Halligan D.L."/>
            <person name="Halpern A.L."/>
            <person name="Halter G.M."/>
            <person name="Han M.V."/>
            <person name="Heger A."/>
            <person name="Hillier L."/>
            <person name="Hinrichs A.S."/>
            <person name="Holmes I."/>
            <person name="Hoskins R.A."/>
            <person name="Hubisz M.J."/>
            <person name="Hultmark D."/>
            <person name="Huntley M.A."/>
            <person name="Jaffe D.B."/>
            <person name="Jagadeeshan S."/>
            <person name="Jeck W.R."/>
            <person name="Johnson J."/>
            <person name="Jones C.D."/>
            <person name="Jordan W.C."/>
            <person name="Karpen G.H."/>
            <person name="Kataoka E."/>
            <person name="Keightley P.D."/>
            <person name="Kheradpour P."/>
            <person name="Kirkness E.F."/>
            <person name="Koerich L.B."/>
            <person name="Kristiansen K."/>
            <person name="Kudrna D."/>
            <person name="Kulathinal R.J."/>
            <person name="Kumar S."/>
            <person name="Kwok R."/>
            <person name="Lander E."/>
            <person name="Langley C.H."/>
            <person name="Lapoint R."/>
            <person name="Lazzaro B.P."/>
            <person name="Lee S.J."/>
            <person name="Levesque L."/>
            <person name="Li R."/>
            <person name="Lin C.F."/>
            <person name="Lin M.F."/>
            <person name="Lindblad-Toh K."/>
            <person name="Llopart A."/>
            <person name="Long M."/>
            <person name="Low L."/>
            <person name="Lozovsky E."/>
            <person name="Lu J."/>
            <person name="Luo M."/>
            <person name="Machado C.A."/>
            <person name="Makalowski W."/>
            <person name="Marzo M."/>
            <person name="Matsuda M."/>
            <person name="Matzkin L."/>
            <person name="McAllister B."/>
            <person name="McBride C.S."/>
            <person name="McKernan B."/>
            <person name="McKernan K."/>
            <person name="Mendez-Lago M."/>
            <person name="Minx P."/>
            <person name="Mollenhauer M.U."/>
            <person name="Montooth K."/>
            <person name="Mount S.M."/>
            <person name="Mu X."/>
            <person name="Myers E."/>
            <person name="Negre B."/>
            <person name="Newfeld S."/>
            <person name="Nielsen R."/>
            <person name="Noor M.A."/>
            <person name="O'Grady P."/>
            <person name="Pachter L."/>
            <person name="Papaceit M."/>
            <person name="Parisi M.J."/>
            <person name="Parisi M."/>
            <person name="Parts L."/>
            <person name="Pedersen J.S."/>
            <person name="Pesole G."/>
            <person name="Phillippy A.M."/>
            <person name="Ponting C.P."/>
            <person name="Pop M."/>
            <person name="Porcelli D."/>
            <person name="Powell J.R."/>
            <person name="Prohaska S."/>
            <person name="Pruitt K."/>
            <person name="Puig M."/>
            <person name="Quesneville H."/>
            <person name="Ram K.R."/>
            <person name="Rand D."/>
            <person name="Rasmussen M.D."/>
            <person name="Reed L.K."/>
            <person name="Reenan R."/>
            <person name="Reily A."/>
            <person name="Remington K.A."/>
            <person name="Rieger T.T."/>
            <person name="Ritchie M.G."/>
            <person name="Robin C."/>
            <person name="Rogers Y.H."/>
            <person name="Rohde C."/>
            <person name="Rozas J."/>
            <person name="Rubenfield M.J."/>
            <person name="Ruiz A."/>
            <person name="Russo S."/>
            <person name="Salzberg S.L."/>
            <person name="Sanchez-Gracia A."/>
            <person name="Saranga D.J."/>
            <person name="Sato H."/>
            <person name="Schaeffer S.W."/>
            <person name="Schatz M.C."/>
            <person name="Schlenke T."/>
            <person name="Schwartz R."/>
            <person name="Segarra C."/>
            <person name="Singh R.S."/>
            <person name="Sirot L."/>
            <person name="Sirota M."/>
            <person name="Sisneros N.B."/>
            <person name="Smith C.D."/>
            <person name="Smith T.F."/>
            <person name="Spieth J."/>
            <person name="Stage D.E."/>
            <person name="Stark A."/>
            <person name="Stephan W."/>
            <person name="Strausberg R.L."/>
            <person name="Strempel S."/>
            <person name="Sturgill D."/>
            <person name="Sutton G."/>
            <person name="Sutton G.G."/>
            <person name="Tao W."/>
            <person name="Teichmann S."/>
            <person name="Tobari Y.N."/>
            <person name="Tomimura Y."/>
            <person name="Tsolas J.M."/>
            <person name="Valente V.L."/>
            <person name="Venter E."/>
            <person name="Venter J.C."/>
            <person name="Vicario S."/>
            <person name="Vieira F.G."/>
            <person name="Vilella A.J."/>
            <person name="Villasante A."/>
            <person name="Walenz B."/>
            <person name="Wang J."/>
            <person name="Wasserman M."/>
            <person name="Watts T."/>
            <person name="Wilson D."/>
            <person name="Wilson R.K."/>
            <person name="Wing R.A."/>
            <person name="Wolfner M.F."/>
            <person name="Wong A."/>
            <person name="Wong G.K."/>
            <person name="Wu C.I."/>
            <person name="Wu G."/>
            <person name="Yamamoto D."/>
            <person name="Yang H.P."/>
            <person name="Yang S.P."/>
            <person name="Yorke J.A."/>
            <person name="Yoshida K."/>
            <person name="Zdobnov E."/>
            <person name="Zhang P."/>
            <person name="Zhang Y."/>
            <person name="Zimin A.V."/>
            <person name="Baldwin J."/>
            <person name="Abdouelleil A."/>
            <person name="Abdulkadir J."/>
            <person name="Abebe A."/>
            <person name="Abera B."/>
            <person name="Abreu J."/>
            <person name="Acer S.C."/>
            <person name="Aftuck L."/>
            <person name="Alexander A."/>
            <person name="An P."/>
            <person name="Anderson E."/>
            <person name="Anderson S."/>
            <person name="Arachi H."/>
            <person name="Azer M."/>
            <person name="Bachantsang P."/>
            <person name="Barry A."/>
            <person name="Bayul T."/>
            <person name="Berlin A."/>
            <person name="Bessette D."/>
            <person name="Bloom T."/>
            <person name="Blye J."/>
            <person name="Boguslavskiy L."/>
            <person name="Bonnet C."/>
            <person name="Boukhgalter B."/>
            <person name="Bourzgui I."/>
            <person name="Brown A."/>
            <person name="Cahill P."/>
            <person name="Channer S."/>
            <person name="Cheshatsang Y."/>
            <person name="Chuda L."/>
            <person name="Citroen M."/>
            <person name="Collymore A."/>
            <person name="Cooke P."/>
            <person name="Costello M."/>
            <person name="D'Aco K."/>
            <person name="Daza R."/>
            <person name="De Haan G."/>
            <person name="DeGray S."/>
            <person name="DeMaso C."/>
            <person name="Dhargay N."/>
            <person name="Dooley K."/>
            <person name="Dooley E."/>
            <person name="Doricent M."/>
            <person name="Dorje P."/>
            <person name="Dorjee K."/>
            <person name="Dupes A."/>
            <person name="Elong R."/>
            <person name="Falk J."/>
            <person name="Farina A."/>
            <person name="Faro S."/>
            <person name="Ferguson D."/>
            <person name="Fisher S."/>
            <person name="Foley C.D."/>
            <person name="Franke A."/>
            <person name="Friedrich D."/>
            <person name="Gadbois L."/>
            <person name="Gearin G."/>
            <person name="Gearin C.R."/>
            <person name="Giannoukos G."/>
            <person name="Goode T."/>
            <person name="Graham J."/>
            <person name="Grandbois E."/>
            <person name="Grewal S."/>
            <person name="Gyaltsen K."/>
            <person name="Hafez N."/>
            <person name="Hagos B."/>
            <person name="Hall J."/>
            <person name="Henson C."/>
            <person name="Hollinger A."/>
            <person name="Honan T."/>
            <person name="Huard M.D."/>
            <person name="Hughes L."/>
            <person name="Hurhula B."/>
            <person name="Husby M.E."/>
            <person name="Kamat A."/>
            <person name="Kanga B."/>
            <person name="Kashin S."/>
            <person name="Khazanovich D."/>
            <person name="Kisner P."/>
            <person name="Lance K."/>
            <person name="Lara M."/>
            <person name="Lee W."/>
            <person name="Lennon N."/>
            <person name="Letendre F."/>
            <person name="LeVine R."/>
            <person name="Lipovsky A."/>
            <person name="Liu X."/>
            <person name="Liu J."/>
            <person name="Liu S."/>
            <person name="Lokyitsang T."/>
            <person name="Lokyitsang Y."/>
            <person name="Lubonja R."/>
            <person name="Lui A."/>
            <person name="MacDonald P."/>
            <person name="Magnisalis V."/>
            <person name="Maru K."/>
            <person name="Matthews C."/>
            <person name="McCusker W."/>
            <person name="McDonough S."/>
            <person name="Mehta T."/>
            <person name="Meldrim J."/>
            <person name="Meneus L."/>
            <person name="Mihai O."/>
            <person name="Mihalev A."/>
            <person name="Mihova T."/>
            <person name="Mittelman R."/>
            <person name="Mlenga V."/>
            <person name="Montmayeur A."/>
            <person name="Mulrain L."/>
            <person name="Navidi A."/>
            <person name="Naylor J."/>
            <person name="Negash T."/>
            <person name="Nguyen T."/>
            <person name="Nguyen N."/>
            <person name="Nicol R."/>
            <person name="Norbu C."/>
            <person name="Norbu N."/>
            <person name="Novod N."/>
            <person name="O'Neill B."/>
            <person name="Osman S."/>
            <person name="Markiewicz E."/>
            <person name="Oyono O.L."/>
            <person name="Patti C."/>
            <person name="Phunkhang P."/>
            <person name="Pierre F."/>
            <person name="Priest M."/>
            <person name="Raghuraman S."/>
            <person name="Rege F."/>
            <person name="Reyes R."/>
            <person name="Rise C."/>
            <person name="Rogov P."/>
            <person name="Ross K."/>
            <person name="Ryan E."/>
            <person name="Settipalli S."/>
            <person name="Shea T."/>
            <person name="Sherpa N."/>
            <person name="Shi L."/>
            <person name="Shih D."/>
            <person name="Sparrow T."/>
            <person name="Spaulding J."/>
            <person name="Stalker J."/>
            <person name="Stange-Thomann N."/>
            <person name="Stavropoulos S."/>
            <person name="Stone C."/>
            <person name="Strader C."/>
            <person name="Tesfaye S."/>
            <person name="Thomson T."/>
            <person name="Thoulutsang Y."/>
            <person name="Thoulutsang D."/>
            <person name="Topham K."/>
            <person name="Topping I."/>
            <person name="Tsamla T."/>
            <person name="Vassiliev H."/>
            <person name="Vo A."/>
            <person name="Wangchuk T."/>
            <person name="Wangdi T."/>
            <person name="Weiand M."/>
            <person name="Wilkinson J."/>
            <person name="Wilson A."/>
            <person name="Yadav S."/>
            <person name="Young G."/>
            <person name="Yu Q."/>
            <person name="Zembek L."/>
            <person name="Zhong D."/>
            <person name="Zimmer A."/>
            <person name="Zwirko Z."/>
            <person name="Jaffe D.B."/>
            <person name="Alvarez P."/>
            <person name="Brockman W."/>
            <person name="Butler J."/>
            <person name="Chin C."/>
            <person name="Gnerre S."/>
            <person name="Grabherr M."/>
            <person name="Kleber M."/>
            <person name="Mauceli E."/>
            <person name="MacCallum I."/>
        </authorList>
    </citation>
    <scope>NUCLEOTIDE SEQUENCE [LARGE SCALE GENOMIC DNA]</scope>
    <source>
        <strain evidence="3">MSH-3 / Tucson 14011-0111.49</strain>
    </source>
</reference>
<feature type="compositionally biased region" description="Low complexity" evidence="1">
    <location>
        <begin position="13"/>
        <end position="29"/>
    </location>
</feature>
<organism evidence="3">
    <name type="scientific">Drosophila persimilis</name>
    <name type="common">Fruit fly</name>
    <dbReference type="NCBI Taxonomy" id="7234"/>
    <lineage>
        <taxon>Eukaryota</taxon>
        <taxon>Metazoa</taxon>
        <taxon>Ecdysozoa</taxon>
        <taxon>Arthropoda</taxon>
        <taxon>Hexapoda</taxon>
        <taxon>Insecta</taxon>
        <taxon>Pterygota</taxon>
        <taxon>Neoptera</taxon>
        <taxon>Endopterygota</taxon>
        <taxon>Diptera</taxon>
        <taxon>Brachycera</taxon>
        <taxon>Muscomorpha</taxon>
        <taxon>Ephydroidea</taxon>
        <taxon>Drosophilidae</taxon>
        <taxon>Drosophila</taxon>
        <taxon>Sophophora</taxon>
    </lineage>
</organism>
<accession>B4H5W9</accession>
<dbReference type="HOGENOM" id="CLU_2471426_0_0_1"/>
<keyword evidence="3" id="KW-1185">Reference proteome</keyword>
<dbReference type="AlphaFoldDB" id="B4H5W9"/>
<name>B4H5W9_DROPE</name>
<proteinExistence type="predicted"/>
<evidence type="ECO:0000313" key="2">
    <source>
        <dbReference type="EMBL" id="EDW33186.1"/>
    </source>
</evidence>
<evidence type="ECO:0000256" key="1">
    <source>
        <dbReference type="SAM" id="MobiDB-lite"/>
    </source>
</evidence>